<evidence type="ECO:0000313" key="6">
    <source>
        <dbReference type="EMBL" id="TFZ00062.1"/>
    </source>
</evidence>
<evidence type="ECO:0000256" key="3">
    <source>
        <dbReference type="ARBA" id="ARBA00022989"/>
    </source>
</evidence>
<feature type="transmembrane region" description="Helical" evidence="5">
    <location>
        <begin position="90"/>
        <end position="110"/>
    </location>
</feature>
<dbReference type="Gene3D" id="1.10.10.1320">
    <property type="entry name" value="Anti-sigma factor, zinc-finger domain"/>
    <property type="match status" value="1"/>
</dbReference>
<keyword evidence="2 5" id="KW-0812">Transmembrane</keyword>
<evidence type="ECO:0000313" key="7">
    <source>
        <dbReference type="Proteomes" id="UP000297839"/>
    </source>
</evidence>
<dbReference type="EMBL" id="SMLK01000004">
    <property type="protein sequence ID" value="TFZ00062.1"/>
    <property type="molecule type" value="Genomic_DNA"/>
</dbReference>
<accession>A0A4Z0BMR2</accession>
<keyword evidence="4 5" id="KW-0472">Membrane</keyword>
<comment type="subcellular location">
    <subcellularLocation>
        <location evidence="1">Membrane</location>
        <topology evidence="1">Single-pass membrane protein</topology>
    </subcellularLocation>
</comment>
<dbReference type="InterPro" id="IPR051474">
    <property type="entry name" value="Anti-sigma-K/W_factor"/>
</dbReference>
<gene>
    <name evidence="6" type="ORF">EZ216_13200</name>
</gene>
<dbReference type="GO" id="GO:0016020">
    <property type="term" value="C:membrane"/>
    <property type="evidence" value="ECO:0007669"/>
    <property type="project" value="UniProtKB-SubCell"/>
</dbReference>
<sequence length="250" mass="27780">MNHPESRWQLDAYVDGELELAAQLAMEERLAGDPELRSRVQGMQRLREALRGQADYHEAPPELRARVQALVVPKPRPWPRPERGRHPLRWWAGAAIAVAAAALAVNLALLPLQAGQRIEDDVVASHVRATLGARSVDVASSEHHVLKPWLSSRLDFSPDVPEPQAGRGTLLGGRVDYVDGRPVAVLVWRAGPHVADDFTWPSATADHPPVMTSSRGFNVAHWTRHRMAHWLISDLNREELAQLARQMAAD</sequence>
<organism evidence="6 7">
    <name type="scientific">Ramlibacter humi</name>
    <dbReference type="NCBI Taxonomy" id="2530451"/>
    <lineage>
        <taxon>Bacteria</taxon>
        <taxon>Pseudomonadati</taxon>
        <taxon>Pseudomonadota</taxon>
        <taxon>Betaproteobacteria</taxon>
        <taxon>Burkholderiales</taxon>
        <taxon>Comamonadaceae</taxon>
        <taxon>Ramlibacter</taxon>
    </lineage>
</organism>
<reference evidence="6 7" key="1">
    <citation type="submission" date="2019-03" db="EMBL/GenBank/DDBJ databases">
        <title>Ramlibacter sp. 18x22-1, whole genome shotgun sequence.</title>
        <authorList>
            <person name="Zhang X."/>
            <person name="Feng G."/>
            <person name="Zhu H."/>
        </authorList>
    </citation>
    <scope>NUCLEOTIDE SEQUENCE [LARGE SCALE GENOMIC DNA]</scope>
    <source>
        <strain evidence="6 7">18x22-1</strain>
    </source>
</reference>
<dbReference type="PANTHER" id="PTHR37461:SF1">
    <property type="entry name" value="ANTI-SIGMA-K FACTOR RSKA"/>
    <property type="match status" value="1"/>
</dbReference>
<dbReference type="GO" id="GO:0006417">
    <property type="term" value="P:regulation of translation"/>
    <property type="evidence" value="ECO:0007669"/>
    <property type="project" value="TreeGrafter"/>
</dbReference>
<dbReference type="Proteomes" id="UP000297839">
    <property type="component" value="Unassembled WGS sequence"/>
</dbReference>
<proteinExistence type="predicted"/>
<dbReference type="OrthoDB" id="191790at2"/>
<evidence type="ECO:0000256" key="2">
    <source>
        <dbReference type="ARBA" id="ARBA00022692"/>
    </source>
</evidence>
<dbReference type="AlphaFoldDB" id="A0A4Z0BMR2"/>
<comment type="caution">
    <text evidence="6">The sequence shown here is derived from an EMBL/GenBank/DDBJ whole genome shotgun (WGS) entry which is preliminary data.</text>
</comment>
<name>A0A4Z0BMR2_9BURK</name>
<dbReference type="InterPro" id="IPR041916">
    <property type="entry name" value="Anti_sigma_zinc_sf"/>
</dbReference>
<dbReference type="GO" id="GO:0016989">
    <property type="term" value="F:sigma factor antagonist activity"/>
    <property type="evidence" value="ECO:0007669"/>
    <property type="project" value="TreeGrafter"/>
</dbReference>
<evidence type="ECO:0000256" key="5">
    <source>
        <dbReference type="SAM" id="Phobius"/>
    </source>
</evidence>
<dbReference type="RefSeq" id="WP_135250248.1">
    <property type="nucleotide sequence ID" value="NZ_SMLK01000004.1"/>
</dbReference>
<dbReference type="PANTHER" id="PTHR37461">
    <property type="entry name" value="ANTI-SIGMA-K FACTOR RSKA"/>
    <property type="match status" value="1"/>
</dbReference>
<protein>
    <submittedName>
        <fullName evidence="6">Anti-sigma factor</fullName>
    </submittedName>
</protein>
<keyword evidence="7" id="KW-1185">Reference proteome</keyword>
<keyword evidence="3 5" id="KW-1133">Transmembrane helix</keyword>
<evidence type="ECO:0000256" key="1">
    <source>
        <dbReference type="ARBA" id="ARBA00004167"/>
    </source>
</evidence>
<evidence type="ECO:0000256" key="4">
    <source>
        <dbReference type="ARBA" id="ARBA00023136"/>
    </source>
</evidence>